<evidence type="ECO:0000313" key="2">
    <source>
        <dbReference type="EMBL" id="KGH45219.1"/>
    </source>
</evidence>
<evidence type="ECO:0000313" key="3">
    <source>
        <dbReference type="Proteomes" id="UP000029713"/>
    </source>
</evidence>
<dbReference type="Proteomes" id="UP000029713">
    <property type="component" value="Unassembled WGS sequence"/>
</dbReference>
<keyword evidence="3" id="KW-1185">Reference proteome</keyword>
<dbReference type="InterPro" id="IPR025161">
    <property type="entry name" value="IS402-like_dom"/>
</dbReference>
<accession>A0A098Y425</accession>
<dbReference type="EMBL" id="JPMX01000086">
    <property type="protein sequence ID" value="KGH45219.1"/>
    <property type="molecule type" value="Genomic_DNA"/>
</dbReference>
<protein>
    <submittedName>
        <fullName evidence="2">Transposase</fullName>
    </submittedName>
</protein>
<dbReference type="RefSeq" id="WP_036338321.1">
    <property type="nucleotide sequence ID" value="NZ_JPMX01000086.1"/>
</dbReference>
<dbReference type="STRING" id="1522368.IN07_18630"/>
<feature type="domain" description="Insertion element IS402-like" evidence="1">
    <location>
        <begin position="14"/>
        <end position="62"/>
    </location>
</feature>
<name>A0A098Y425_9ACTN</name>
<dbReference type="Pfam" id="PF13340">
    <property type="entry name" value="DUF4096"/>
    <property type="match status" value="1"/>
</dbReference>
<proteinExistence type="predicted"/>
<reference evidence="2 3" key="1">
    <citation type="submission" date="2014-07" db="EMBL/GenBank/DDBJ databases">
        <title>Biosystematic studies on Modestobacter strains isolated from extreme hyper-arid desert soil and from historic building.</title>
        <authorList>
            <person name="Bukarasam K."/>
            <person name="Bull A."/>
            <person name="Girard G."/>
            <person name="van Wezel G."/>
            <person name="Goodfellow M."/>
        </authorList>
    </citation>
    <scope>NUCLEOTIDE SEQUENCE [LARGE SCALE GENOMIC DNA]</scope>
    <source>
        <strain evidence="2 3">KNN45-2b</strain>
    </source>
</reference>
<comment type="caution">
    <text evidence="2">The sequence shown here is derived from an EMBL/GenBank/DDBJ whole genome shotgun (WGS) entry which is preliminary data.</text>
</comment>
<dbReference type="PANTHER" id="PTHR30007:SF0">
    <property type="entry name" value="TRANSPOSASE"/>
    <property type="match status" value="1"/>
</dbReference>
<evidence type="ECO:0000259" key="1">
    <source>
        <dbReference type="Pfam" id="PF13340"/>
    </source>
</evidence>
<gene>
    <name evidence="2" type="ORF">IN07_18630</name>
</gene>
<dbReference type="PANTHER" id="PTHR30007">
    <property type="entry name" value="PHP DOMAIN PROTEIN"/>
    <property type="match status" value="1"/>
</dbReference>
<dbReference type="OrthoDB" id="3335835at2"/>
<organism evidence="2 3">
    <name type="scientific">Modestobacter caceresii</name>
    <dbReference type="NCBI Taxonomy" id="1522368"/>
    <lineage>
        <taxon>Bacteria</taxon>
        <taxon>Bacillati</taxon>
        <taxon>Actinomycetota</taxon>
        <taxon>Actinomycetes</taxon>
        <taxon>Geodermatophilales</taxon>
        <taxon>Geodermatophilaceae</taxon>
        <taxon>Modestobacter</taxon>
    </lineage>
</organism>
<sequence>MCVCTCKPAYSSSLTDAEWALVEPLLPAHDPHAGGRPLKHDRRLVLDSILYVLVSGCAWRLL</sequence>
<dbReference type="AlphaFoldDB" id="A0A098Y425"/>
<feature type="non-terminal residue" evidence="2">
    <location>
        <position position="62"/>
    </location>
</feature>